<proteinExistence type="predicted"/>
<dbReference type="Proteomes" id="UP000214646">
    <property type="component" value="Unassembled WGS sequence"/>
</dbReference>
<gene>
    <name evidence="1" type="ORF">FRUB_01347</name>
</gene>
<accession>A0A225E4L1</accession>
<evidence type="ECO:0000313" key="2">
    <source>
        <dbReference type="Proteomes" id="UP000214646"/>
    </source>
</evidence>
<dbReference type="EMBL" id="NIDE01000002">
    <property type="protein sequence ID" value="OWK45016.1"/>
    <property type="molecule type" value="Genomic_DNA"/>
</dbReference>
<keyword evidence="2" id="KW-1185">Reference proteome</keyword>
<evidence type="ECO:0000313" key="1">
    <source>
        <dbReference type="EMBL" id="OWK45016.1"/>
    </source>
</evidence>
<name>A0A225E4L1_9BACT</name>
<dbReference type="AlphaFoldDB" id="A0A225E4L1"/>
<reference evidence="2" key="1">
    <citation type="submission" date="2017-06" db="EMBL/GenBank/DDBJ databases">
        <title>Genome analysis of Fimbriiglobus ruber SP5, the first member of the order Planctomycetales with confirmed chitinolytic capability.</title>
        <authorList>
            <person name="Ravin N.V."/>
            <person name="Rakitin A.L."/>
            <person name="Ivanova A.A."/>
            <person name="Beletsky A.V."/>
            <person name="Kulichevskaya I.S."/>
            <person name="Mardanov A.V."/>
            <person name="Dedysh S.N."/>
        </authorList>
    </citation>
    <scope>NUCLEOTIDE SEQUENCE [LARGE SCALE GENOMIC DNA]</scope>
    <source>
        <strain evidence="2">SP5</strain>
    </source>
</reference>
<organism evidence="1 2">
    <name type="scientific">Fimbriiglobus ruber</name>
    <dbReference type="NCBI Taxonomy" id="1908690"/>
    <lineage>
        <taxon>Bacteria</taxon>
        <taxon>Pseudomonadati</taxon>
        <taxon>Planctomycetota</taxon>
        <taxon>Planctomycetia</taxon>
        <taxon>Gemmatales</taxon>
        <taxon>Gemmataceae</taxon>
        <taxon>Fimbriiglobus</taxon>
    </lineage>
</organism>
<protein>
    <submittedName>
        <fullName evidence="1">Uncharacterized protein</fullName>
    </submittedName>
</protein>
<comment type="caution">
    <text evidence="1">The sequence shown here is derived from an EMBL/GenBank/DDBJ whole genome shotgun (WGS) entry which is preliminary data.</text>
</comment>
<sequence>MFIERAVPLLKEYLNKVTGVQKQIRDLRNEYEQSNGVYGADTNAIYKAEFDSLQQYFNRLNPALDFFSQQVSGMIEQGQVDPLTRVELQMRLAELESALLQIPYLLQAYRIR</sequence>